<accession>A0AAU9MIB2</accession>
<evidence type="ECO:0000256" key="1">
    <source>
        <dbReference type="SAM" id="MobiDB-lite"/>
    </source>
</evidence>
<dbReference type="Proteomes" id="UP001157418">
    <property type="component" value="Unassembled WGS sequence"/>
</dbReference>
<feature type="compositionally biased region" description="Basic residues" evidence="1">
    <location>
        <begin position="72"/>
        <end position="81"/>
    </location>
</feature>
<organism evidence="2 3">
    <name type="scientific">Lactuca virosa</name>
    <dbReference type="NCBI Taxonomy" id="75947"/>
    <lineage>
        <taxon>Eukaryota</taxon>
        <taxon>Viridiplantae</taxon>
        <taxon>Streptophyta</taxon>
        <taxon>Embryophyta</taxon>
        <taxon>Tracheophyta</taxon>
        <taxon>Spermatophyta</taxon>
        <taxon>Magnoliopsida</taxon>
        <taxon>eudicotyledons</taxon>
        <taxon>Gunneridae</taxon>
        <taxon>Pentapetalae</taxon>
        <taxon>asterids</taxon>
        <taxon>campanulids</taxon>
        <taxon>Asterales</taxon>
        <taxon>Asteraceae</taxon>
        <taxon>Cichorioideae</taxon>
        <taxon>Cichorieae</taxon>
        <taxon>Lactucinae</taxon>
        <taxon>Lactuca</taxon>
    </lineage>
</organism>
<comment type="caution">
    <text evidence="2">The sequence shown here is derived from an EMBL/GenBank/DDBJ whole genome shotgun (WGS) entry which is preliminary data.</text>
</comment>
<dbReference type="AlphaFoldDB" id="A0AAU9MIB2"/>
<evidence type="ECO:0000313" key="2">
    <source>
        <dbReference type="EMBL" id="CAH1425990.1"/>
    </source>
</evidence>
<proteinExistence type="predicted"/>
<feature type="compositionally biased region" description="Acidic residues" evidence="1">
    <location>
        <begin position="7"/>
        <end position="41"/>
    </location>
</feature>
<protein>
    <submittedName>
        <fullName evidence="2">Uncharacterized protein</fullName>
    </submittedName>
</protein>
<evidence type="ECO:0000313" key="3">
    <source>
        <dbReference type="Proteomes" id="UP001157418"/>
    </source>
</evidence>
<feature type="region of interest" description="Disordered" evidence="1">
    <location>
        <begin position="1"/>
        <end position="81"/>
    </location>
</feature>
<dbReference type="EMBL" id="CAKMRJ010002223">
    <property type="protein sequence ID" value="CAH1425990.1"/>
    <property type="molecule type" value="Genomic_DNA"/>
</dbReference>
<gene>
    <name evidence="2" type="ORF">LVIROSA_LOCUS13100</name>
</gene>
<sequence>MGRLEIELDDISPVEMDLNEDEPDVDEGEGEGVNDGNEDANDVLNNEVADDGNKVVDDGNEADDEGHMIMPKTRKRKPSERITKLKLKKAVFDKDGGGSTCSNPLNLE</sequence>
<name>A0AAU9MIB2_9ASTR</name>
<keyword evidence="3" id="KW-1185">Reference proteome</keyword>
<reference evidence="2 3" key="1">
    <citation type="submission" date="2022-01" db="EMBL/GenBank/DDBJ databases">
        <authorList>
            <person name="Xiong W."/>
            <person name="Schranz E."/>
        </authorList>
    </citation>
    <scope>NUCLEOTIDE SEQUENCE [LARGE SCALE GENOMIC DNA]</scope>
</reference>